<dbReference type="PANTHER" id="PTHR23504">
    <property type="entry name" value="MAJOR FACILITATOR SUPERFAMILY DOMAIN-CONTAINING PROTEIN 10"/>
    <property type="match status" value="1"/>
</dbReference>
<dbReference type="EMBL" id="CP002049">
    <property type="protein sequence ID" value="ADI15284.1"/>
    <property type="molecule type" value="Genomic_DNA"/>
</dbReference>
<dbReference type="PRINTS" id="PR01035">
    <property type="entry name" value="TCRTETA"/>
</dbReference>
<evidence type="ECO:0000256" key="3">
    <source>
        <dbReference type="ARBA" id="ARBA00022448"/>
    </source>
</evidence>
<sequence>MSESNAIVRRASMIWVLVTLFLDVLGLAFIIPILPGLVGDLLGESSALVARFYGLIAAAYALMQFLFAPLLGALSDRYGRRPVLLASIFGSAVSYLLLAFAPSLAWLVFGRLIAGVAGSSLTTVNAYIADVSTPETRAQNFGLVGVAFGLGFIFGPAFGGVLGAIDLRLPFFVAAGLSALNGLYGLFILPESLPLGRRSPFRWRRANPVGSIGALGAYPLVGGLALAFVFVSLAQRGLESTWVLYTSYRFGWGEATNGLTLGLVGLMAVFVQGFLIRPTVRRLGERRTVVVGLSISTASYLLFGLATAGWMMLVAIVVGAFGGVAGPAIQGLVAGSVPPEGQGKVQGALASLTSLTSVVAPVVFTAGLFGFFTSPAAPVHLPGAPFLLGSLLLACGLALTVRLFRRVPPAAPAKPPQTPVAKLES</sequence>
<comment type="similarity">
    <text evidence="2">Belongs to the major facilitator superfamily. TCR/Tet family.</text>
</comment>
<feature type="transmembrane region" description="Helical" evidence="7">
    <location>
        <begin position="108"/>
        <end position="129"/>
    </location>
</feature>
<name>D7CRV6_TRURR</name>
<keyword evidence="5 7" id="KW-1133">Transmembrane helix</keyword>
<evidence type="ECO:0000256" key="7">
    <source>
        <dbReference type="SAM" id="Phobius"/>
    </source>
</evidence>
<keyword evidence="10" id="KW-1185">Reference proteome</keyword>
<evidence type="ECO:0000256" key="4">
    <source>
        <dbReference type="ARBA" id="ARBA00022692"/>
    </source>
</evidence>
<dbReference type="KEGG" id="tra:Trad_2171"/>
<dbReference type="InterPro" id="IPR020846">
    <property type="entry name" value="MFS_dom"/>
</dbReference>
<dbReference type="Pfam" id="PF07690">
    <property type="entry name" value="MFS_1"/>
    <property type="match status" value="1"/>
</dbReference>
<evidence type="ECO:0000256" key="6">
    <source>
        <dbReference type="ARBA" id="ARBA00023136"/>
    </source>
</evidence>
<feature type="transmembrane region" description="Helical" evidence="7">
    <location>
        <begin position="312"/>
        <end position="337"/>
    </location>
</feature>
<dbReference type="HOGENOM" id="CLU_001265_10_11_0"/>
<reference evidence="10" key="1">
    <citation type="submission" date="2010-05" db="EMBL/GenBank/DDBJ databases">
        <title>The complete genome of Truepera radiovictris DSM 17093.</title>
        <authorList>
            <consortium name="US DOE Joint Genome Institute (JGI-PGF)"/>
            <person name="Lucas S."/>
            <person name="Copeland A."/>
            <person name="Lapidus A."/>
            <person name="Glavina del Rio T."/>
            <person name="Dalin E."/>
            <person name="Tice H."/>
            <person name="Bruce D."/>
            <person name="Goodwin L."/>
            <person name="Pitluck S."/>
            <person name="Kyrpides N."/>
            <person name="Mavromatis K."/>
            <person name="Ovchinnikova G."/>
            <person name="Munk A.C."/>
            <person name="Detter J.C."/>
            <person name="Han C."/>
            <person name="Tapia R."/>
            <person name="Land M."/>
            <person name="Hauser L."/>
            <person name="Markowitz V."/>
            <person name="Cheng J.-F."/>
            <person name="Hugenholtz P."/>
            <person name="Woyke T."/>
            <person name="Wu D."/>
            <person name="Tindall B."/>
            <person name="Pomrenke H.G."/>
            <person name="Brambilla E."/>
            <person name="Klenk H.-P."/>
            <person name="Eisen J.A."/>
        </authorList>
    </citation>
    <scope>NUCLEOTIDE SEQUENCE [LARGE SCALE GENOMIC DNA]</scope>
    <source>
        <strain evidence="10">DSM 17093 / CIP 108686 / LMG 22925 / RQ-24</strain>
    </source>
</reference>
<comment type="subcellular location">
    <subcellularLocation>
        <location evidence="1">Membrane</location>
        <topology evidence="1">Multi-pass membrane protein</topology>
    </subcellularLocation>
</comment>
<feature type="transmembrane region" description="Helical" evidence="7">
    <location>
        <begin position="12"/>
        <end position="38"/>
    </location>
</feature>
<dbReference type="PROSITE" id="PS00216">
    <property type="entry name" value="SUGAR_TRANSPORT_1"/>
    <property type="match status" value="1"/>
</dbReference>
<dbReference type="RefSeq" id="WP_013178648.1">
    <property type="nucleotide sequence ID" value="NC_014221.1"/>
</dbReference>
<dbReference type="PROSITE" id="PS50850">
    <property type="entry name" value="MFS"/>
    <property type="match status" value="1"/>
</dbReference>
<reference evidence="9 10" key="2">
    <citation type="journal article" date="2011" name="Stand. Genomic Sci.">
        <title>Complete genome sequence of Truepera radiovictrix type strain (RQ-24).</title>
        <authorList>
            <person name="Ivanova N."/>
            <person name="Rohde C."/>
            <person name="Munk C."/>
            <person name="Nolan M."/>
            <person name="Lucas S."/>
            <person name="Del Rio T.G."/>
            <person name="Tice H."/>
            <person name="Deshpande S."/>
            <person name="Cheng J.F."/>
            <person name="Tapia R."/>
            <person name="Han C."/>
            <person name="Goodwin L."/>
            <person name="Pitluck S."/>
            <person name="Liolios K."/>
            <person name="Mavromatis K."/>
            <person name="Mikhailova N."/>
            <person name="Pati A."/>
            <person name="Chen A."/>
            <person name="Palaniappan K."/>
            <person name="Land M."/>
            <person name="Hauser L."/>
            <person name="Chang Y.J."/>
            <person name="Jeffries C.D."/>
            <person name="Brambilla E."/>
            <person name="Rohde M."/>
            <person name="Goker M."/>
            <person name="Tindall B.J."/>
            <person name="Woyke T."/>
            <person name="Bristow J."/>
            <person name="Eisen J.A."/>
            <person name="Markowitz V."/>
            <person name="Hugenholtz P."/>
            <person name="Kyrpides N.C."/>
            <person name="Klenk H.P."/>
            <person name="Lapidus A."/>
        </authorList>
    </citation>
    <scope>NUCLEOTIDE SEQUENCE [LARGE SCALE GENOMIC DNA]</scope>
    <source>
        <strain evidence="10">DSM 17093 / CIP 108686 / LMG 22925 / RQ-24</strain>
    </source>
</reference>
<feature type="transmembrane region" description="Helical" evidence="7">
    <location>
        <begin position="141"/>
        <end position="165"/>
    </location>
</feature>
<feature type="transmembrane region" description="Helical" evidence="7">
    <location>
        <begin position="255"/>
        <end position="276"/>
    </location>
</feature>
<feature type="transmembrane region" description="Helical" evidence="7">
    <location>
        <begin position="209"/>
        <end position="235"/>
    </location>
</feature>
<dbReference type="STRING" id="649638.Trad_2171"/>
<dbReference type="PANTHER" id="PTHR23504:SF15">
    <property type="entry name" value="MAJOR FACILITATOR SUPERFAMILY (MFS) PROFILE DOMAIN-CONTAINING PROTEIN"/>
    <property type="match status" value="1"/>
</dbReference>
<evidence type="ECO:0000313" key="10">
    <source>
        <dbReference type="Proteomes" id="UP000000379"/>
    </source>
</evidence>
<feature type="transmembrane region" description="Helical" evidence="7">
    <location>
        <begin position="171"/>
        <end position="189"/>
    </location>
</feature>
<dbReference type="SUPFAM" id="SSF103473">
    <property type="entry name" value="MFS general substrate transporter"/>
    <property type="match status" value="1"/>
</dbReference>
<organism evidence="9 10">
    <name type="scientific">Truepera radiovictrix (strain DSM 17093 / CIP 108686 / LMG 22925 / RQ-24)</name>
    <dbReference type="NCBI Taxonomy" id="649638"/>
    <lineage>
        <taxon>Bacteria</taxon>
        <taxon>Thermotogati</taxon>
        <taxon>Deinococcota</taxon>
        <taxon>Deinococci</taxon>
        <taxon>Trueperales</taxon>
        <taxon>Trueperaceae</taxon>
        <taxon>Truepera</taxon>
    </lineage>
</organism>
<feature type="transmembrane region" description="Helical" evidence="7">
    <location>
        <begin position="384"/>
        <end position="404"/>
    </location>
</feature>
<feature type="transmembrane region" description="Helical" evidence="7">
    <location>
        <begin position="349"/>
        <end position="372"/>
    </location>
</feature>
<dbReference type="OrthoDB" id="9764259at2"/>
<accession>D7CRV6</accession>
<keyword evidence="3" id="KW-0813">Transport</keyword>
<feature type="domain" description="Major facilitator superfamily (MFS) profile" evidence="8">
    <location>
        <begin position="12"/>
        <end position="408"/>
    </location>
</feature>
<dbReference type="InterPro" id="IPR001958">
    <property type="entry name" value="Tet-R_TetA/multi-R_MdtG-like"/>
</dbReference>
<feature type="transmembrane region" description="Helical" evidence="7">
    <location>
        <begin position="50"/>
        <end position="71"/>
    </location>
</feature>
<evidence type="ECO:0000256" key="2">
    <source>
        <dbReference type="ARBA" id="ARBA00007520"/>
    </source>
</evidence>
<dbReference type="eggNOG" id="COG2814">
    <property type="taxonomic scope" value="Bacteria"/>
</dbReference>
<keyword evidence="4 7" id="KW-0812">Transmembrane</keyword>
<evidence type="ECO:0000256" key="1">
    <source>
        <dbReference type="ARBA" id="ARBA00004141"/>
    </source>
</evidence>
<evidence type="ECO:0000256" key="5">
    <source>
        <dbReference type="ARBA" id="ARBA00022989"/>
    </source>
</evidence>
<dbReference type="GO" id="GO:0016020">
    <property type="term" value="C:membrane"/>
    <property type="evidence" value="ECO:0007669"/>
    <property type="project" value="UniProtKB-SubCell"/>
</dbReference>
<dbReference type="CDD" id="cd17388">
    <property type="entry name" value="MFS_TetA"/>
    <property type="match status" value="1"/>
</dbReference>
<dbReference type="InterPro" id="IPR011701">
    <property type="entry name" value="MFS"/>
</dbReference>
<proteinExistence type="inferred from homology"/>
<dbReference type="GO" id="GO:0022857">
    <property type="term" value="F:transmembrane transporter activity"/>
    <property type="evidence" value="ECO:0007669"/>
    <property type="project" value="InterPro"/>
</dbReference>
<feature type="transmembrane region" description="Helical" evidence="7">
    <location>
        <begin position="83"/>
        <end position="102"/>
    </location>
</feature>
<dbReference type="InterPro" id="IPR005829">
    <property type="entry name" value="Sugar_transporter_CS"/>
</dbReference>
<dbReference type="Proteomes" id="UP000000379">
    <property type="component" value="Chromosome"/>
</dbReference>
<evidence type="ECO:0000259" key="8">
    <source>
        <dbReference type="PROSITE" id="PS50850"/>
    </source>
</evidence>
<evidence type="ECO:0000313" key="9">
    <source>
        <dbReference type="EMBL" id="ADI15284.1"/>
    </source>
</evidence>
<dbReference type="AlphaFoldDB" id="D7CRV6"/>
<gene>
    <name evidence="9" type="ordered locus">Trad_2171</name>
</gene>
<protein>
    <submittedName>
        <fullName evidence="9">Major facilitator superfamily MFS_1</fullName>
    </submittedName>
</protein>
<keyword evidence="6 7" id="KW-0472">Membrane</keyword>
<dbReference type="InterPro" id="IPR036259">
    <property type="entry name" value="MFS_trans_sf"/>
</dbReference>
<feature type="transmembrane region" description="Helical" evidence="7">
    <location>
        <begin position="288"/>
        <end position="306"/>
    </location>
</feature>
<dbReference type="Gene3D" id="1.20.1250.20">
    <property type="entry name" value="MFS general substrate transporter like domains"/>
    <property type="match status" value="1"/>
</dbReference>